<feature type="region of interest" description="Disordered" evidence="1">
    <location>
        <begin position="129"/>
        <end position="206"/>
    </location>
</feature>
<organism evidence="3 4">
    <name type="scientific">Truncatella angustata</name>
    <dbReference type="NCBI Taxonomy" id="152316"/>
    <lineage>
        <taxon>Eukaryota</taxon>
        <taxon>Fungi</taxon>
        <taxon>Dikarya</taxon>
        <taxon>Ascomycota</taxon>
        <taxon>Pezizomycotina</taxon>
        <taxon>Sordariomycetes</taxon>
        <taxon>Xylariomycetidae</taxon>
        <taxon>Amphisphaeriales</taxon>
        <taxon>Sporocadaceae</taxon>
        <taxon>Truncatella</taxon>
    </lineage>
</organism>
<gene>
    <name evidence="3" type="ORF">BKA67DRAFT_345180</name>
</gene>
<dbReference type="EMBL" id="JAGPXC010000006">
    <property type="protein sequence ID" value="KAH6652051.1"/>
    <property type="molecule type" value="Genomic_DNA"/>
</dbReference>
<evidence type="ECO:0000313" key="3">
    <source>
        <dbReference type="EMBL" id="KAH6652051.1"/>
    </source>
</evidence>
<comment type="caution">
    <text evidence="3">The sequence shown here is derived from an EMBL/GenBank/DDBJ whole genome shotgun (WGS) entry which is preliminary data.</text>
</comment>
<feature type="compositionally biased region" description="Polar residues" evidence="1">
    <location>
        <begin position="129"/>
        <end position="156"/>
    </location>
</feature>
<feature type="chain" id="PRO_5040378562" evidence="2">
    <location>
        <begin position="20"/>
        <end position="230"/>
    </location>
</feature>
<dbReference type="RefSeq" id="XP_045956329.1">
    <property type="nucleotide sequence ID" value="XM_046096330.1"/>
</dbReference>
<dbReference type="OrthoDB" id="3942074at2759"/>
<dbReference type="GeneID" id="70125223"/>
<dbReference type="Proteomes" id="UP000758603">
    <property type="component" value="Unassembled WGS sequence"/>
</dbReference>
<reference evidence="3" key="1">
    <citation type="journal article" date="2021" name="Nat. Commun.">
        <title>Genetic determinants of endophytism in the Arabidopsis root mycobiome.</title>
        <authorList>
            <person name="Mesny F."/>
            <person name="Miyauchi S."/>
            <person name="Thiergart T."/>
            <person name="Pickel B."/>
            <person name="Atanasova L."/>
            <person name="Karlsson M."/>
            <person name="Huettel B."/>
            <person name="Barry K.W."/>
            <person name="Haridas S."/>
            <person name="Chen C."/>
            <person name="Bauer D."/>
            <person name="Andreopoulos W."/>
            <person name="Pangilinan J."/>
            <person name="LaButti K."/>
            <person name="Riley R."/>
            <person name="Lipzen A."/>
            <person name="Clum A."/>
            <person name="Drula E."/>
            <person name="Henrissat B."/>
            <person name="Kohler A."/>
            <person name="Grigoriev I.V."/>
            <person name="Martin F.M."/>
            <person name="Hacquard S."/>
        </authorList>
    </citation>
    <scope>NUCLEOTIDE SEQUENCE</scope>
    <source>
        <strain evidence="3">MPI-SDFR-AT-0073</strain>
    </source>
</reference>
<protein>
    <submittedName>
        <fullName evidence="3">Uncharacterized protein</fullName>
    </submittedName>
</protein>
<keyword evidence="2" id="KW-0732">Signal</keyword>
<keyword evidence="4" id="KW-1185">Reference proteome</keyword>
<feature type="signal peptide" evidence="2">
    <location>
        <begin position="1"/>
        <end position="19"/>
    </location>
</feature>
<accession>A0A9P8ZVL0</accession>
<dbReference type="AlphaFoldDB" id="A0A9P8ZVL0"/>
<name>A0A9P8ZVL0_9PEZI</name>
<proteinExistence type="predicted"/>
<evidence type="ECO:0000256" key="2">
    <source>
        <dbReference type="SAM" id="SignalP"/>
    </source>
</evidence>
<sequence>MLSTTTVPLLLLAARSVYAVGCATHTFGHCEDGITHWYDPDDFQICDPLDCGGGRAPPKTNNPCCGSYKGTEACVDTPSYMSCLVAKATAATSSSVAAITAATTTTSESEIVVQTTMPTTSPTVAIVTSSFPVSPMPTNTDESSSGITTEPTTSGYTSQVTVTTRTNTQESGSSSSTSTSTSTGTGASSSGSTTSSGSQSTSTPNAAGRMEYDSLVVVAGAAFAGVLAMA</sequence>
<evidence type="ECO:0000313" key="4">
    <source>
        <dbReference type="Proteomes" id="UP000758603"/>
    </source>
</evidence>
<evidence type="ECO:0000256" key="1">
    <source>
        <dbReference type="SAM" id="MobiDB-lite"/>
    </source>
</evidence>
<feature type="compositionally biased region" description="Low complexity" evidence="1">
    <location>
        <begin position="157"/>
        <end position="203"/>
    </location>
</feature>